<evidence type="ECO:0000259" key="7">
    <source>
        <dbReference type="PROSITE" id="PS51379"/>
    </source>
</evidence>
<keyword evidence="2" id="KW-0004">4Fe-4S</keyword>
<evidence type="ECO:0000256" key="3">
    <source>
        <dbReference type="ARBA" id="ARBA00022723"/>
    </source>
</evidence>
<comment type="cofactor">
    <cofactor evidence="1">
        <name>[4Fe-4S] cluster</name>
        <dbReference type="ChEBI" id="CHEBI:49883"/>
    </cofactor>
</comment>
<evidence type="ECO:0000256" key="6">
    <source>
        <dbReference type="ARBA" id="ARBA00023014"/>
    </source>
</evidence>
<dbReference type="EMBL" id="FQXN01000004">
    <property type="protein sequence ID" value="SHH46568.1"/>
    <property type="molecule type" value="Genomic_DNA"/>
</dbReference>
<name>A0A1M5T7B9_9BACT</name>
<evidence type="ECO:0000256" key="1">
    <source>
        <dbReference type="ARBA" id="ARBA00001966"/>
    </source>
</evidence>
<dbReference type="GO" id="GO:0051539">
    <property type="term" value="F:4 iron, 4 sulfur cluster binding"/>
    <property type="evidence" value="ECO:0007669"/>
    <property type="project" value="UniProtKB-KW"/>
</dbReference>
<keyword evidence="4" id="KW-0677">Repeat</keyword>
<dbReference type="Proteomes" id="UP000242592">
    <property type="component" value="Unassembled WGS sequence"/>
</dbReference>
<keyword evidence="6" id="KW-0411">Iron-sulfur</keyword>
<dbReference type="RefSeq" id="WP_073073193.1">
    <property type="nucleotide sequence ID" value="NZ_FQXN01000004.1"/>
</dbReference>
<evidence type="ECO:0000256" key="5">
    <source>
        <dbReference type="ARBA" id="ARBA00023004"/>
    </source>
</evidence>
<protein>
    <submittedName>
        <fullName evidence="8">Pyruvate ferredoxin oxidoreductase, delta subunit</fullName>
    </submittedName>
</protein>
<dbReference type="NCBIfam" id="TIGR02179">
    <property type="entry name" value="PorD_KorD"/>
    <property type="match status" value="1"/>
</dbReference>
<evidence type="ECO:0000313" key="8">
    <source>
        <dbReference type="EMBL" id="SHH46568.1"/>
    </source>
</evidence>
<dbReference type="Pfam" id="PF14697">
    <property type="entry name" value="Fer4_21"/>
    <property type="match status" value="1"/>
</dbReference>
<sequence length="110" mass="12688">MAELKNWKEIPIGGIIDKPATAKEYQTGTWRVIRPVYQPENCINCMMCWLYCPDQAIKIEVVDGKPKMRGYNYYYCKGCGLCANVCPKSNDKLPEEKRAIVMKPETDFQD</sequence>
<feature type="domain" description="4Fe-4S ferredoxin-type" evidence="7">
    <location>
        <begin position="66"/>
        <end position="96"/>
    </location>
</feature>
<dbReference type="Gene3D" id="3.30.70.20">
    <property type="match status" value="1"/>
</dbReference>
<dbReference type="PROSITE" id="PS00198">
    <property type="entry name" value="4FE4S_FER_1"/>
    <property type="match status" value="2"/>
</dbReference>
<evidence type="ECO:0000256" key="4">
    <source>
        <dbReference type="ARBA" id="ARBA00022737"/>
    </source>
</evidence>
<dbReference type="PANTHER" id="PTHR43724">
    <property type="entry name" value="PYRUVATE SYNTHASE SUBUNIT PORD"/>
    <property type="match status" value="1"/>
</dbReference>
<dbReference type="PROSITE" id="PS51379">
    <property type="entry name" value="4FE4S_FER_2"/>
    <property type="match status" value="2"/>
</dbReference>
<evidence type="ECO:0000256" key="2">
    <source>
        <dbReference type="ARBA" id="ARBA00022485"/>
    </source>
</evidence>
<evidence type="ECO:0000313" key="9">
    <source>
        <dbReference type="Proteomes" id="UP000242592"/>
    </source>
</evidence>
<organism evidence="8 9">
    <name type="scientific">Thermosipho atlanticus DSM 15807</name>
    <dbReference type="NCBI Taxonomy" id="1123380"/>
    <lineage>
        <taxon>Bacteria</taxon>
        <taxon>Thermotogati</taxon>
        <taxon>Thermotogota</taxon>
        <taxon>Thermotogae</taxon>
        <taxon>Thermotogales</taxon>
        <taxon>Fervidobacteriaceae</taxon>
        <taxon>Thermosipho</taxon>
    </lineage>
</organism>
<keyword evidence="3" id="KW-0479">Metal-binding</keyword>
<keyword evidence="9" id="KW-1185">Reference proteome</keyword>
<feature type="domain" description="4Fe-4S ferredoxin-type" evidence="7">
    <location>
        <begin position="33"/>
        <end position="62"/>
    </location>
</feature>
<keyword evidence="5" id="KW-0408">Iron</keyword>
<dbReference type="SUPFAM" id="SSF54862">
    <property type="entry name" value="4Fe-4S ferredoxins"/>
    <property type="match status" value="1"/>
</dbReference>
<reference evidence="9" key="1">
    <citation type="submission" date="2016-11" db="EMBL/GenBank/DDBJ databases">
        <authorList>
            <person name="Varghese N."/>
            <person name="Submissions S."/>
        </authorList>
    </citation>
    <scope>NUCLEOTIDE SEQUENCE [LARGE SCALE GENOMIC DNA]</scope>
    <source>
        <strain evidence="9">DSM 15807</strain>
    </source>
</reference>
<dbReference type="InterPro" id="IPR017896">
    <property type="entry name" value="4Fe4S_Fe-S-bd"/>
</dbReference>
<dbReference type="OrthoDB" id="9794954at2"/>
<dbReference type="GO" id="GO:0016625">
    <property type="term" value="F:oxidoreductase activity, acting on the aldehyde or oxo group of donors, iron-sulfur protein as acceptor"/>
    <property type="evidence" value="ECO:0007669"/>
    <property type="project" value="InterPro"/>
</dbReference>
<dbReference type="STRING" id="1123380.SAMN02745199_1204"/>
<gene>
    <name evidence="8" type="ORF">SAMN02745199_1204</name>
</gene>
<proteinExistence type="predicted"/>
<dbReference type="InterPro" id="IPR017900">
    <property type="entry name" value="4Fe4S_Fe_S_CS"/>
</dbReference>
<dbReference type="GO" id="GO:0046872">
    <property type="term" value="F:metal ion binding"/>
    <property type="evidence" value="ECO:0007669"/>
    <property type="project" value="UniProtKB-KW"/>
</dbReference>
<dbReference type="InterPro" id="IPR011898">
    <property type="entry name" value="PorD_KorD"/>
</dbReference>
<accession>A0A1M5T7B9</accession>
<keyword evidence="8" id="KW-0670">Pyruvate</keyword>
<dbReference type="AlphaFoldDB" id="A0A1M5T7B9"/>
<dbReference type="PANTHER" id="PTHR43724:SF1">
    <property type="entry name" value="PYRUVATE SYNTHASE SUBUNIT PORD"/>
    <property type="match status" value="1"/>
</dbReference>